<dbReference type="RefSeq" id="WP_274071346.1">
    <property type="nucleotide sequence ID" value="NZ_CP162607.1"/>
</dbReference>
<dbReference type="SUPFAM" id="SSF53067">
    <property type="entry name" value="Actin-like ATPase domain"/>
    <property type="match status" value="1"/>
</dbReference>
<dbReference type="EMBL" id="CP162607">
    <property type="protein sequence ID" value="XDK36084.1"/>
    <property type="molecule type" value="Genomic_DNA"/>
</dbReference>
<dbReference type="AlphaFoldDB" id="A0AB39HV08"/>
<organism evidence="1">
    <name type="scientific">Pseudomonas sp. Hg7Tf</name>
    <dbReference type="NCBI Taxonomy" id="3236988"/>
    <lineage>
        <taxon>Bacteria</taxon>
        <taxon>Pseudomonadati</taxon>
        <taxon>Pseudomonadota</taxon>
        <taxon>Gammaproteobacteria</taxon>
        <taxon>Pseudomonadales</taxon>
        <taxon>Pseudomonadaceae</taxon>
        <taxon>Pseudomonas</taxon>
    </lineage>
</organism>
<reference evidence="1" key="1">
    <citation type="submission" date="2024-07" db="EMBL/GenBank/DDBJ databases">
        <title>Identification and characteristics of a novel species of coltsfoot's symbiotic bacteria.</title>
        <authorList>
            <person name="Juszczyk A."/>
            <person name="Jasielczuk I."/>
            <person name="Gurgul A."/>
            <person name="Rogala M."/>
            <person name="Kowalczyk A."/>
            <person name="Szmatola T."/>
            <person name="Kosecka-Strojek M."/>
            <person name="Arent Z."/>
            <person name="Latowski D."/>
        </authorList>
    </citation>
    <scope>NUCLEOTIDE SEQUENCE</scope>
    <source>
        <strain evidence="1">Hg7Tf</strain>
    </source>
</reference>
<evidence type="ECO:0000313" key="1">
    <source>
        <dbReference type="EMBL" id="XDK36084.1"/>
    </source>
</evidence>
<dbReference type="InterPro" id="IPR050696">
    <property type="entry name" value="FtsA/MreB"/>
</dbReference>
<dbReference type="InterPro" id="IPR005883">
    <property type="entry name" value="PilM"/>
</dbReference>
<dbReference type="InterPro" id="IPR043129">
    <property type="entry name" value="ATPase_NBD"/>
</dbReference>
<dbReference type="Gene3D" id="3.30.420.40">
    <property type="match status" value="2"/>
</dbReference>
<dbReference type="Pfam" id="PF11104">
    <property type="entry name" value="PilM_2"/>
    <property type="match status" value="2"/>
</dbReference>
<dbReference type="PANTHER" id="PTHR32432:SF3">
    <property type="entry name" value="ETHANOLAMINE UTILIZATION PROTEIN EUTJ"/>
    <property type="match status" value="1"/>
</dbReference>
<proteinExistence type="predicted"/>
<name>A0AB39HV08_9PSED</name>
<protein>
    <submittedName>
        <fullName evidence="1">Pilus assembly protein PilM</fullName>
    </submittedName>
</protein>
<sequence>MLGRLGKDASSLLGVEITPPFIRLVRLHRHRGRYSVQAWALESLPATAMHNGWISDPEQVGMALLKAVRRSVGQGRRAAIALPGGLVIEKRVSMPADFDEHAIIEHLPTEAAQFVPFAFEDAAIDFEVIGLDADDPQRQHVVVAVCHLALLDVLQASLESAGLQACVVEPDSHALRRAVHFDGAPDSLLLQVEADAVVFHEGGAGGVPLRREVPLHDQRDLAQALVSAVDNYLLASPGRRLPDQLLLSGAGVGDQHLPAQLKQRLGMGVHHVDPFKHLTLAPGLEARSLMAQAPSLAIACGLAMREGDRCLD</sequence>
<dbReference type="PANTHER" id="PTHR32432">
    <property type="entry name" value="CELL DIVISION PROTEIN FTSA-RELATED"/>
    <property type="match status" value="1"/>
</dbReference>
<gene>
    <name evidence="1" type="primary">pilM</name>
    <name evidence="1" type="ORF">AB4Y39_20605</name>
</gene>
<accession>A0AB39HV08</accession>